<reference evidence="8 9" key="1">
    <citation type="submission" date="2019-12" db="EMBL/GenBank/DDBJ databases">
        <authorList>
            <person name="Woiski C."/>
        </authorList>
    </citation>
    <scope>NUCLEOTIDE SEQUENCE [LARGE SCALE GENOMIC DNA]</scope>
    <source>
        <strain evidence="8 9">BOE100</strain>
    </source>
</reference>
<evidence type="ECO:0000256" key="3">
    <source>
        <dbReference type="ARBA" id="ARBA00023237"/>
    </source>
</evidence>
<sequence length="224" mass="23236">MNKLKLASALAACIMMTGCATNPETGNFEVTRTGVGLAVGTVGGALVGAALGDGSAVIKGAVLGAAAGGGAGYLWEKRHKEMQAELAATELQVEQARIADGQQVLVVSAQSDVFFKIGSSDIAPEAYPSLSKLAESLKGQPYKIGITGHTDNTGSPDLNNRLSFDRARSVAAYLTAAGVPYQTMYVRGAGSKEPKVSNDTAQGRSENRRVEFVLSNDTPKTATR</sequence>
<name>A0A7V8EJM9_PSEPU</name>
<evidence type="ECO:0000256" key="4">
    <source>
        <dbReference type="PROSITE-ProRule" id="PRU00473"/>
    </source>
</evidence>
<feature type="region of interest" description="Disordered" evidence="5">
    <location>
        <begin position="190"/>
        <end position="224"/>
    </location>
</feature>
<evidence type="ECO:0000256" key="6">
    <source>
        <dbReference type="SAM" id="SignalP"/>
    </source>
</evidence>
<dbReference type="EMBL" id="WOWR01000005">
    <property type="protein sequence ID" value="KAF0255762.1"/>
    <property type="molecule type" value="Genomic_DNA"/>
</dbReference>
<dbReference type="InterPro" id="IPR036737">
    <property type="entry name" value="OmpA-like_sf"/>
</dbReference>
<dbReference type="InterPro" id="IPR006665">
    <property type="entry name" value="OmpA-like"/>
</dbReference>
<feature type="signal peptide" evidence="6">
    <location>
        <begin position="1"/>
        <end position="20"/>
    </location>
</feature>
<dbReference type="PROSITE" id="PS51257">
    <property type="entry name" value="PROKAR_LIPOPROTEIN"/>
    <property type="match status" value="1"/>
</dbReference>
<evidence type="ECO:0000256" key="2">
    <source>
        <dbReference type="ARBA" id="ARBA00023136"/>
    </source>
</evidence>
<evidence type="ECO:0000313" key="9">
    <source>
        <dbReference type="Proteomes" id="UP000442695"/>
    </source>
</evidence>
<keyword evidence="3" id="KW-0998">Cell outer membrane</keyword>
<evidence type="ECO:0000313" key="8">
    <source>
        <dbReference type="EMBL" id="KAF0255762.1"/>
    </source>
</evidence>
<dbReference type="SUPFAM" id="SSF103088">
    <property type="entry name" value="OmpA-like"/>
    <property type="match status" value="1"/>
</dbReference>
<dbReference type="Pfam" id="PF00691">
    <property type="entry name" value="OmpA"/>
    <property type="match status" value="1"/>
</dbReference>
<evidence type="ECO:0000256" key="1">
    <source>
        <dbReference type="ARBA" id="ARBA00004442"/>
    </source>
</evidence>
<dbReference type="GO" id="GO:0009279">
    <property type="term" value="C:cell outer membrane"/>
    <property type="evidence" value="ECO:0007669"/>
    <property type="project" value="UniProtKB-SubCell"/>
</dbReference>
<evidence type="ECO:0000256" key="5">
    <source>
        <dbReference type="SAM" id="MobiDB-lite"/>
    </source>
</evidence>
<dbReference type="Proteomes" id="UP000442695">
    <property type="component" value="Unassembled WGS sequence"/>
</dbReference>
<dbReference type="PANTHER" id="PTHR30329">
    <property type="entry name" value="STATOR ELEMENT OF FLAGELLAR MOTOR COMPLEX"/>
    <property type="match status" value="1"/>
</dbReference>
<dbReference type="CDD" id="cd07185">
    <property type="entry name" value="OmpA_C-like"/>
    <property type="match status" value="1"/>
</dbReference>
<proteinExistence type="predicted"/>
<evidence type="ECO:0000259" key="7">
    <source>
        <dbReference type="PROSITE" id="PS51123"/>
    </source>
</evidence>
<feature type="compositionally biased region" description="Polar residues" evidence="5">
    <location>
        <begin position="215"/>
        <end position="224"/>
    </location>
</feature>
<dbReference type="InterPro" id="IPR050330">
    <property type="entry name" value="Bact_OuterMem_StrucFunc"/>
</dbReference>
<accession>A0A7V8EJM9</accession>
<dbReference type="RefSeq" id="WP_162465278.1">
    <property type="nucleotide sequence ID" value="NZ_WOWR01000005.1"/>
</dbReference>
<dbReference type="PRINTS" id="PR01021">
    <property type="entry name" value="OMPADOMAIN"/>
</dbReference>
<protein>
    <submittedName>
        <fullName evidence="8">OmpA family protein</fullName>
    </submittedName>
</protein>
<dbReference type="PROSITE" id="PS51123">
    <property type="entry name" value="OMPA_2"/>
    <property type="match status" value="1"/>
</dbReference>
<keyword evidence="2 4" id="KW-0472">Membrane</keyword>
<dbReference type="Gene3D" id="3.30.1330.60">
    <property type="entry name" value="OmpA-like domain"/>
    <property type="match status" value="1"/>
</dbReference>
<comment type="subcellular location">
    <subcellularLocation>
        <location evidence="1">Cell outer membrane</location>
    </subcellularLocation>
</comment>
<feature type="domain" description="OmpA-like" evidence="7">
    <location>
        <begin position="102"/>
        <end position="218"/>
    </location>
</feature>
<organism evidence="8 9">
    <name type="scientific">Pseudomonas putida</name>
    <name type="common">Arthrobacter siderocapsulatus</name>
    <dbReference type="NCBI Taxonomy" id="303"/>
    <lineage>
        <taxon>Bacteria</taxon>
        <taxon>Pseudomonadati</taxon>
        <taxon>Pseudomonadota</taxon>
        <taxon>Gammaproteobacteria</taxon>
        <taxon>Pseudomonadales</taxon>
        <taxon>Pseudomonadaceae</taxon>
        <taxon>Pseudomonas</taxon>
    </lineage>
</organism>
<dbReference type="InterPro" id="IPR006664">
    <property type="entry name" value="OMP_bac"/>
</dbReference>
<feature type="chain" id="PRO_5030893436" evidence="6">
    <location>
        <begin position="21"/>
        <end position="224"/>
    </location>
</feature>
<keyword evidence="6" id="KW-0732">Signal</keyword>
<comment type="caution">
    <text evidence="8">The sequence shown here is derived from an EMBL/GenBank/DDBJ whole genome shotgun (WGS) entry which is preliminary data.</text>
</comment>
<dbReference type="AlphaFoldDB" id="A0A7V8EJM9"/>
<dbReference type="PANTHER" id="PTHR30329:SF21">
    <property type="entry name" value="LIPOPROTEIN YIAD-RELATED"/>
    <property type="match status" value="1"/>
</dbReference>
<gene>
    <name evidence="8" type="ORF">GN299_06635</name>
</gene>